<keyword evidence="2" id="KW-0812">Transmembrane</keyword>
<evidence type="ECO:0000256" key="4">
    <source>
        <dbReference type="ARBA" id="ARBA00023136"/>
    </source>
</evidence>
<dbReference type="Proteomes" id="UP000243515">
    <property type="component" value="Unassembled WGS sequence"/>
</dbReference>
<dbReference type="GO" id="GO:0016020">
    <property type="term" value="C:membrane"/>
    <property type="evidence" value="ECO:0007669"/>
    <property type="project" value="UniProtKB-SubCell"/>
</dbReference>
<sequence>MMAQPLVSCLLSGLNFAGIDIIRLAEKYPGSVQGLEEALVAVVQSYLVPAFQFLVALFVADTWQYFSHRWCHTNKYVYRSIHSMHHRLYAPYTFGGQYVHPLESLIMDTTGNLLSLYASGMSVRLGMIFSAYVAFKFISDHCGYIFPFNPVRLFTGNDTLFHDIHHQSWGLKTNFAVHFTFWDWLLGTYWEDKASAMKNYERTRASIMAAEQKI</sequence>
<dbReference type="GO" id="GO:0005506">
    <property type="term" value="F:iron ion binding"/>
    <property type="evidence" value="ECO:0007669"/>
    <property type="project" value="InterPro"/>
</dbReference>
<gene>
    <name evidence="6" type="ORF">Egran_05910</name>
</gene>
<protein>
    <recommendedName>
        <fullName evidence="5">Fatty acid hydroxylase domain-containing protein</fullName>
    </recommendedName>
</protein>
<reference evidence="6 7" key="1">
    <citation type="journal article" date="2015" name="Environ. Microbiol.">
        <title>Metagenome sequence of Elaphomyces granulatus from sporocarp tissue reveals Ascomycota ectomycorrhizal fingerprints of genome expansion and a Proteobacteria-rich microbiome.</title>
        <authorList>
            <person name="Quandt C.A."/>
            <person name="Kohler A."/>
            <person name="Hesse C.N."/>
            <person name="Sharpton T.J."/>
            <person name="Martin F."/>
            <person name="Spatafora J.W."/>
        </authorList>
    </citation>
    <scope>NUCLEOTIDE SEQUENCE [LARGE SCALE GENOMIC DNA]</scope>
    <source>
        <strain evidence="6 7">OSC145934</strain>
    </source>
</reference>
<dbReference type="PANTHER" id="PTHR11863">
    <property type="entry name" value="STEROL DESATURASE"/>
    <property type="match status" value="1"/>
</dbReference>
<keyword evidence="7" id="KW-1185">Reference proteome</keyword>
<feature type="domain" description="Fatty acid hydroxylase" evidence="5">
    <location>
        <begin position="53"/>
        <end position="188"/>
    </location>
</feature>
<evidence type="ECO:0000313" key="7">
    <source>
        <dbReference type="Proteomes" id="UP000243515"/>
    </source>
</evidence>
<accession>A0A232LQ77</accession>
<organism evidence="6 7">
    <name type="scientific">Elaphomyces granulatus</name>
    <dbReference type="NCBI Taxonomy" id="519963"/>
    <lineage>
        <taxon>Eukaryota</taxon>
        <taxon>Fungi</taxon>
        <taxon>Dikarya</taxon>
        <taxon>Ascomycota</taxon>
        <taxon>Pezizomycotina</taxon>
        <taxon>Eurotiomycetes</taxon>
        <taxon>Eurotiomycetidae</taxon>
        <taxon>Eurotiales</taxon>
        <taxon>Elaphomycetaceae</taxon>
        <taxon>Elaphomyces</taxon>
    </lineage>
</organism>
<comment type="subcellular location">
    <subcellularLocation>
        <location evidence="1">Membrane</location>
    </subcellularLocation>
</comment>
<dbReference type="AlphaFoldDB" id="A0A232LQ77"/>
<dbReference type="GO" id="GO:0008610">
    <property type="term" value="P:lipid biosynthetic process"/>
    <property type="evidence" value="ECO:0007669"/>
    <property type="project" value="InterPro"/>
</dbReference>
<dbReference type="Pfam" id="PF04116">
    <property type="entry name" value="FA_hydroxylase"/>
    <property type="match status" value="1"/>
</dbReference>
<evidence type="ECO:0000256" key="1">
    <source>
        <dbReference type="ARBA" id="ARBA00004370"/>
    </source>
</evidence>
<evidence type="ECO:0000313" key="6">
    <source>
        <dbReference type="EMBL" id="OXV06323.1"/>
    </source>
</evidence>
<proteinExistence type="predicted"/>
<dbReference type="InterPro" id="IPR006694">
    <property type="entry name" value="Fatty_acid_hydroxylase"/>
</dbReference>
<comment type="caution">
    <text evidence="6">The sequence shown here is derived from an EMBL/GenBank/DDBJ whole genome shotgun (WGS) entry which is preliminary data.</text>
</comment>
<keyword evidence="4" id="KW-0472">Membrane</keyword>
<dbReference type="InterPro" id="IPR050307">
    <property type="entry name" value="Sterol_Desaturase_Related"/>
</dbReference>
<evidence type="ECO:0000256" key="2">
    <source>
        <dbReference type="ARBA" id="ARBA00022692"/>
    </source>
</evidence>
<keyword evidence="3" id="KW-1133">Transmembrane helix</keyword>
<dbReference type="OrthoDB" id="408954at2759"/>
<name>A0A232LQ77_9EURO</name>
<evidence type="ECO:0000256" key="3">
    <source>
        <dbReference type="ARBA" id="ARBA00022989"/>
    </source>
</evidence>
<dbReference type="GO" id="GO:0016491">
    <property type="term" value="F:oxidoreductase activity"/>
    <property type="evidence" value="ECO:0007669"/>
    <property type="project" value="InterPro"/>
</dbReference>
<evidence type="ECO:0000259" key="5">
    <source>
        <dbReference type="Pfam" id="PF04116"/>
    </source>
</evidence>
<dbReference type="EMBL" id="NPHW01005876">
    <property type="protein sequence ID" value="OXV06323.1"/>
    <property type="molecule type" value="Genomic_DNA"/>
</dbReference>